<sequence>MRVIAPFLVLLFFMSSSKVLSQDLDSYQWKNRVILLKDTDLNSDWLQAQLKRLKSNAQQLLEREVVLFLVNNKGVYDGMLTKTELQADSIITKYGLSDFEGLVLIGKDGTTKLKEEFIVHTSEIIELIDSMPMRKTEMSDTRKID</sequence>
<feature type="signal peptide" evidence="2">
    <location>
        <begin position="1"/>
        <end position="21"/>
    </location>
</feature>
<dbReference type="EMBL" id="VATY01000003">
    <property type="protein sequence ID" value="TMM56115.1"/>
    <property type="molecule type" value="Genomic_DNA"/>
</dbReference>
<comment type="caution">
    <text evidence="4">The sequence shown here is derived from an EMBL/GenBank/DDBJ whole genome shotgun (WGS) entry which is preliminary data.</text>
</comment>
<reference evidence="4 5" key="1">
    <citation type="submission" date="2019-05" db="EMBL/GenBank/DDBJ databases">
        <authorList>
            <person name="Zhang J.-Y."/>
            <person name="Feg X."/>
            <person name="Du Z.-J."/>
        </authorList>
    </citation>
    <scope>NUCLEOTIDE SEQUENCE [LARGE SCALE GENOMIC DNA]</scope>
    <source>
        <strain evidence="4 5">RZ26</strain>
    </source>
</reference>
<organism evidence="4 5">
    <name type="scientific">Maribacter algarum</name>
    <name type="common">ex Zhang et al. 2020</name>
    <dbReference type="NCBI Taxonomy" id="2578118"/>
    <lineage>
        <taxon>Bacteria</taxon>
        <taxon>Pseudomonadati</taxon>
        <taxon>Bacteroidota</taxon>
        <taxon>Flavobacteriia</taxon>
        <taxon>Flavobacteriales</taxon>
        <taxon>Flavobacteriaceae</taxon>
        <taxon>Maribacter</taxon>
    </lineage>
</organism>
<proteinExistence type="predicted"/>
<dbReference type="RefSeq" id="WP_138658982.1">
    <property type="nucleotide sequence ID" value="NZ_VATY01000003.1"/>
</dbReference>
<dbReference type="Proteomes" id="UP000310314">
    <property type="component" value="Unassembled WGS sequence"/>
</dbReference>
<keyword evidence="5" id="KW-1185">Reference proteome</keyword>
<dbReference type="InterPro" id="IPR025232">
    <property type="entry name" value="DUF4174"/>
</dbReference>
<evidence type="ECO:0000256" key="1">
    <source>
        <dbReference type="ARBA" id="ARBA00022729"/>
    </source>
</evidence>
<evidence type="ECO:0000313" key="4">
    <source>
        <dbReference type="EMBL" id="TMM56115.1"/>
    </source>
</evidence>
<dbReference type="Pfam" id="PF13778">
    <property type="entry name" value="DUF4174"/>
    <property type="match status" value="1"/>
</dbReference>
<accession>A0A5S3PR22</accession>
<evidence type="ECO:0000256" key="2">
    <source>
        <dbReference type="SAM" id="SignalP"/>
    </source>
</evidence>
<evidence type="ECO:0000259" key="3">
    <source>
        <dbReference type="Pfam" id="PF13778"/>
    </source>
</evidence>
<dbReference type="AlphaFoldDB" id="A0A5S3PR22"/>
<keyword evidence="1 2" id="KW-0732">Signal</keyword>
<protein>
    <submittedName>
        <fullName evidence="4">DUF4174 domain-containing protein</fullName>
    </submittedName>
</protein>
<dbReference type="OrthoDB" id="7362103at2"/>
<evidence type="ECO:0000313" key="5">
    <source>
        <dbReference type="Proteomes" id="UP000310314"/>
    </source>
</evidence>
<name>A0A5S3PR22_9FLAO</name>
<gene>
    <name evidence="4" type="ORF">FEE95_15920</name>
</gene>
<feature type="chain" id="PRO_5024280714" evidence="2">
    <location>
        <begin position="22"/>
        <end position="145"/>
    </location>
</feature>
<feature type="domain" description="DUF4174" evidence="3">
    <location>
        <begin position="24"/>
        <end position="137"/>
    </location>
</feature>